<sequence>MKKFILMLLLAVSSASVWAQTPKVVISDKDGWHKIGETVVSLDKETDKIIIVGANRFASVKIKVTEAPIRLESFDIFFDNNQTKNVKIGQEIKHEGETAVVDLGGEKNITKVEFYYHTIGDDKSKKAHVELWGLKTNPNK</sequence>
<feature type="signal peptide" evidence="2">
    <location>
        <begin position="1"/>
        <end position="19"/>
    </location>
</feature>
<dbReference type="InterPro" id="IPR020240">
    <property type="entry name" value="UPF0412_YaaI"/>
</dbReference>
<accession>A0A3E0ESL4</accession>
<dbReference type="AlphaFoldDB" id="A0A3E0ESL4"/>
<evidence type="ECO:0008006" key="5">
    <source>
        <dbReference type="Google" id="ProtNLM"/>
    </source>
</evidence>
<dbReference type="OrthoDB" id="674046at2"/>
<dbReference type="Pfam" id="PF10807">
    <property type="entry name" value="DUF2541"/>
    <property type="match status" value="1"/>
</dbReference>
<keyword evidence="4" id="KW-1185">Reference proteome</keyword>
<evidence type="ECO:0000256" key="1">
    <source>
        <dbReference type="ARBA" id="ARBA00022729"/>
    </source>
</evidence>
<reference evidence="3 4" key="1">
    <citation type="submission" date="2018-08" db="EMBL/GenBank/DDBJ databases">
        <title>Genomic Encyclopedia of Archaeal and Bacterial Type Strains, Phase II (KMG-II): from individual species to whole genera.</title>
        <authorList>
            <person name="Goeker M."/>
        </authorList>
    </citation>
    <scope>NUCLEOTIDE SEQUENCE [LARGE SCALE GENOMIC DNA]</scope>
    <source>
        <strain evidence="3 4">DSM 100880</strain>
    </source>
</reference>
<keyword evidence="1 2" id="KW-0732">Signal</keyword>
<evidence type="ECO:0000313" key="3">
    <source>
        <dbReference type="EMBL" id="REH00774.1"/>
    </source>
</evidence>
<dbReference type="RefSeq" id="WP_115810150.1">
    <property type="nucleotide sequence ID" value="NZ_QUNI01000002.1"/>
</dbReference>
<dbReference type="Proteomes" id="UP000257136">
    <property type="component" value="Unassembled WGS sequence"/>
</dbReference>
<dbReference type="EMBL" id="QUNI01000002">
    <property type="protein sequence ID" value="REH00774.1"/>
    <property type="molecule type" value="Genomic_DNA"/>
</dbReference>
<feature type="chain" id="PRO_5017833621" description="DUF2541 family protein" evidence="2">
    <location>
        <begin position="20"/>
        <end position="140"/>
    </location>
</feature>
<proteinExistence type="predicted"/>
<evidence type="ECO:0000313" key="4">
    <source>
        <dbReference type="Proteomes" id="UP000257136"/>
    </source>
</evidence>
<protein>
    <recommendedName>
        <fullName evidence="5">DUF2541 family protein</fullName>
    </recommendedName>
</protein>
<comment type="caution">
    <text evidence="3">The sequence shown here is derived from an EMBL/GenBank/DDBJ whole genome shotgun (WGS) entry which is preliminary data.</text>
</comment>
<organism evidence="3 4">
    <name type="scientific">Flavobacterium aquicola</name>
    <dbReference type="NCBI Taxonomy" id="1682742"/>
    <lineage>
        <taxon>Bacteria</taxon>
        <taxon>Pseudomonadati</taxon>
        <taxon>Bacteroidota</taxon>
        <taxon>Flavobacteriia</taxon>
        <taxon>Flavobacteriales</taxon>
        <taxon>Flavobacteriaceae</taxon>
        <taxon>Flavobacterium</taxon>
    </lineage>
</organism>
<evidence type="ECO:0000256" key="2">
    <source>
        <dbReference type="SAM" id="SignalP"/>
    </source>
</evidence>
<name>A0A3E0ESL4_9FLAO</name>
<gene>
    <name evidence="3" type="ORF">C8P67_10218</name>
</gene>